<protein>
    <submittedName>
        <fullName evidence="3">IS5 family transposase</fullName>
    </submittedName>
</protein>
<evidence type="ECO:0000313" key="3">
    <source>
        <dbReference type="EMBL" id="MDC0740838.1"/>
    </source>
</evidence>
<reference evidence="3 4" key="1">
    <citation type="submission" date="2022-11" db="EMBL/GenBank/DDBJ databases">
        <title>Minimal conservation of predation-associated metabolite biosynthetic gene clusters underscores biosynthetic potential of Myxococcota including descriptions for ten novel species: Archangium lansinium sp. nov., Myxococcus landrumus sp. nov., Nannocystis bai.</title>
        <authorList>
            <person name="Ahearne A."/>
            <person name="Stevens C."/>
            <person name="Dowd S."/>
        </authorList>
    </citation>
    <scope>NUCLEOTIDE SEQUENCE [LARGE SCALE GENOMIC DNA]</scope>
    <source>
        <strain evidence="3 4">RJM3</strain>
    </source>
</reference>
<proteinExistence type="predicted"/>
<gene>
    <name evidence="3" type="ORF">POL67_05740</name>
</gene>
<dbReference type="Proteomes" id="UP001221411">
    <property type="component" value="Unassembled WGS sequence"/>
</dbReference>
<dbReference type="InterPro" id="IPR025161">
    <property type="entry name" value="IS402-like_dom"/>
</dbReference>
<evidence type="ECO:0000313" key="4">
    <source>
        <dbReference type="Proteomes" id="UP001221411"/>
    </source>
</evidence>
<dbReference type="PANTHER" id="PTHR30007">
    <property type="entry name" value="PHP DOMAIN PROTEIN"/>
    <property type="match status" value="1"/>
</dbReference>
<dbReference type="RefSeq" id="WP_271916045.1">
    <property type="nucleotide sequence ID" value="NZ_JAQNDO010000001.1"/>
</dbReference>
<evidence type="ECO:0000259" key="2">
    <source>
        <dbReference type="Pfam" id="PF13340"/>
    </source>
</evidence>
<sequence length="358" mass="40598">MGIDERPSRQGYPSDLTDAKWDLIAELLPPPIWIQNLQQPKYHPREIMNAIRYRTRTGYSWRQLPHDFPPLSSVYQWYQRWTNEGVLDDIHDRLRRMVRVKAGREAEPTAAIVDSQSVKATDVGGPTGFDAGKKGNGRKRHLLVDVMGMLLAVLITPASTQDRDGAVPLLQEAHREYPTLKHIWADGAYHGSVIDKVRADTGLTIEIIKRSDDLRGFVVLPRRWVVERTNGWLCKWRLLNKEYERTTASSRADVLHAMTALMLRRLTTTDRSRKLAHALDSPSPRIGDAHGGTMNALRDVDDDAATTVMDRSALPPQIGTRMSVAHSEPPRDTIVDTKCGPSRWERFWTFVVGRRTAS</sequence>
<dbReference type="NCBIfam" id="NF033580">
    <property type="entry name" value="transpos_IS5_3"/>
    <property type="match status" value="1"/>
</dbReference>
<organism evidence="3 4">
    <name type="scientific">Polyangium mundeleinium</name>
    <dbReference type="NCBI Taxonomy" id="2995306"/>
    <lineage>
        <taxon>Bacteria</taxon>
        <taxon>Pseudomonadati</taxon>
        <taxon>Myxococcota</taxon>
        <taxon>Polyangia</taxon>
        <taxon>Polyangiales</taxon>
        <taxon>Polyangiaceae</taxon>
        <taxon>Polyangium</taxon>
    </lineage>
</organism>
<feature type="domain" description="Insertion element IS402-like" evidence="2">
    <location>
        <begin position="16"/>
        <end position="91"/>
    </location>
</feature>
<dbReference type="InterPro" id="IPR002559">
    <property type="entry name" value="Transposase_11"/>
</dbReference>
<comment type="caution">
    <text evidence="3">The sequence shown here is derived from an EMBL/GenBank/DDBJ whole genome shotgun (WGS) entry which is preliminary data.</text>
</comment>
<name>A0ABT5EI35_9BACT</name>
<dbReference type="PANTHER" id="PTHR30007:SF0">
    <property type="entry name" value="TRANSPOSASE"/>
    <property type="match status" value="1"/>
</dbReference>
<evidence type="ECO:0000259" key="1">
    <source>
        <dbReference type="Pfam" id="PF01609"/>
    </source>
</evidence>
<accession>A0ABT5EI35</accession>
<feature type="domain" description="Transposase IS4-like" evidence="1">
    <location>
        <begin position="107"/>
        <end position="260"/>
    </location>
</feature>
<dbReference type="EMBL" id="JAQNDO010000001">
    <property type="protein sequence ID" value="MDC0740838.1"/>
    <property type="molecule type" value="Genomic_DNA"/>
</dbReference>
<dbReference type="Pfam" id="PF13340">
    <property type="entry name" value="DUF4096"/>
    <property type="match status" value="1"/>
</dbReference>
<keyword evidence="4" id="KW-1185">Reference proteome</keyword>
<dbReference type="Pfam" id="PF01609">
    <property type="entry name" value="DDE_Tnp_1"/>
    <property type="match status" value="1"/>
</dbReference>